<accession>H7FZ76</accession>
<protein>
    <submittedName>
        <fullName evidence="2">UDP-D-galactose:(Glucosyl)lipopolysaccharide-1, 6-D-galactosyltransferase</fullName>
    </submittedName>
</protein>
<organism evidence="2 3">
    <name type="scientific">Ligilactobacillus salivarius SMXD51</name>
    <dbReference type="NCBI Taxonomy" id="1108963"/>
    <lineage>
        <taxon>Bacteria</taxon>
        <taxon>Bacillati</taxon>
        <taxon>Bacillota</taxon>
        <taxon>Bacilli</taxon>
        <taxon>Lactobacillales</taxon>
        <taxon>Lactobacillaceae</taxon>
        <taxon>Ligilactobacillus</taxon>
    </lineage>
</organism>
<dbReference type="PATRIC" id="fig|1108963.3.peg.1170"/>
<keyword evidence="2" id="KW-0808">Transferase</keyword>
<reference evidence="2 3" key="1">
    <citation type="journal article" date="2012" name="J. Bacteriol.">
        <title>Genome Sequence of Lactobacillus salivarius SMXD51, a Potential Probiotic Strain Isolated from Chicken Cecum, Showing Anti-Campylobacter Activity.</title>
        <authorList>
            <person name="Kergourlay G."/>
            <person name="Messaoudi S."/>
            <person name="Dousset X."/>
            <person name="Prevost H."/>
        </authorList>
    </citation>
    <scope>NUCLEOTIDE SEQUENCE [LARGE SCALE GENOMIC DNA]</scope>
    <source>
        <strain evidence="2 3">SMXD51</strain>
    </source>
</reference>
<name>H7FZ76_9LACO</name>
<dbReference type="RefSeq" id="WP_003709479.1">
    <property type="nucleotide sequence ID" value="NZ_AICL01000003.1"/>
</dbReference>
<evidence type="ECO:0000259" key="1">
    <source>
        <dbReference type="Pfam" id="PF00534"/>
    </source>
</evidence>
<dbReference type="AlphaFoldDB" id="H7FZ76"/>
<dbReference type="PANTHER" id="PTHR12526:SF630">
    <property type="entry name" value="GLYCOSYLTRANSFERASE"/>
    <property type="match status" value="1"/>
</dbReference>
<proteinExistence type="predicted"/>
<dbReference type="HOGENOM" id="CLU_009583_0_0_9"/>
<keyword evidence="2" id="KW-0328">Glycosyltransferase</keyword>
<dbReference type="InterPro" id="IPR001296">
    <property type="entry name" value="Glyco_trans_1"/>
</dbReference>
<dbReference type="EMBL" id="AICL01000003">
    <property type="protein sequence ID" value="EIA32826.1"/>
    <property type="molecule type" value="Genomic_DNA"/>
</dbReference>
<dbReference type="GO" id="GO:0016757">
    <property type="term" value="F:glycosyltransferase activity"/>
    <property type="evidence" value="ECO:0007669"/>
    <property type="project" value="UniProtKB-KW"/>
</dbReference>
<gene>
    <name evidence="2" type="ORF">SMXD51_02393</name>
</gene>
<dbReference type="PANTHER" id="PTHR12526">
    <property type="entry name" value="GLYCOSYLTRANSFERASE"/>
    <property type="match status" value="1"/>
</dbReference>
<dbReference type="Proteomes" id="UP000003657">
    <property type="component" value="Unassembled WGS sequence"/>
</dbReference>
<feature type="domain" description="Glycosyl transferase family 1" evidence="1">
    <location>
        <begin position="164"/>
        <end position="329"/>
    </location>
</feature>
<evidence type="ECO:0000313" key="3">
    <source>
        <dbReference type="Proteomes" id="UP000003657"/>
    </source>
</evidence>
<dbReference type="SUPFAM" id="SSF53756">
    <property type="entry name" value="UDP-Glycosyltransferase/glycogen phosphorylase"/>
    <property type="match status" value="1"/>
</dbReference>
<sequence length="351" mass="40563">MRKLNFLCSELSGTGGTETVLIKVLNHLVNNYEITLTLSNIPEEKEWLEKIDTRVKINMFRGKGNISKLLFILRSFLFEKNTDYISLSPKMVLLGSKIKKFLNKKYQVISWFHLSLATQDVFDTQNTLPYADGHLAISDINKRELLKMGIGEEYIRLIYNPIEKEEILPKVFENSKELNVFYAGRIELGTPKNLRELLNGINKIENIHLDIYGGGNDLEKSMKLVNDLGIDSKVTWHGWSSELWREIVERPDALIMTSNSEGFPMIMLESISRGIPVITSNFDGYDSILKENINGYSYELGNIESMKNAIEKLREDRLSPEKIRDSIKKFYSDSYFRKLDKSIEYFISCKK</sequence>
<dbReference type="CDD" id="cd03811">
    <property type="entry name" value="GT4_GT28_WabH-like"/>
    <property type="match status" value="1"/>
</dbReference>
<dbReference type="Pfam" id="PF00534">
    <property type="entry name" value="Glycos_transf_1"/>
    <property type="match status" value="1"/>
</dbReference>
<dbReference type="Gene3D" id="3.40.50.2000">
    <property type="entry name" value="Glycogen Phosphorylase B"/>
    <property type="match status" value="2"/>
</dbReference>
<evidence type="ECO:0000313" key="2">
    <source>
        <dbReference type="EMBL" id="EIA32826.1"/>
    </source>
</evidence>
<comment type="caution">
    <text evidence="2">The sequence shown here is derived from an EMBL/GenBank/DDBJ whole genome shotgun (WGS) entry which is preliminary data.</text>
</comment>